<dbReference type="OrthoDB" id="2941894at2759"/>
<dbReference type="Pfam" id="PF14223">
    <property type="entry name" value="Retrotran_gag_2"/>
    <property type="match status" value="1"/>
</dbReference>
<keyword evidence="2" id="KW-1185">Reference proteome</keyword>
<dbReference type="EMBL" id="ML179065">
    <property type="protein sequence ID" value="THV03569.1"/>
    <property type="molecule type" value="Genomic_DNA"/>
</dbReference>
<protein>
    <submittedName>
        <fullName evidence="1">Uncharacterized protein</fullName>
    </submittedName>
</protein>
<evidence type="ECO:0000313" key="2">
    <source>
        <dbReference type="Proteomes" id="UP000297245"/>
    </source>
</evidence>
<evidence type="ECO:0000313" key="1">
    <source>
        <dbReference type="EMBL" id="THV03569.1"/>
    </source>
</evidence>
<reference evidence="1 2" key="1">
    <citation type="journal article" date="2019" name="Nat. Ecol. Evol.">
        <title>Megaphylogeny resolves global patterns of mushroom evolution.</title>
        <authorList>
            <person name="Varga T."/>
            <person name="Krizsan K."/>
            <person name="Foldi C."/>
            <person name="Dima B."/>
            <person name="Sanchez-Garcia M."/>
            <person name="Sanchez-Ramirez S."/>
            <person name="Szollosi G.J."/>
            <person name="Szarkandi J.G."/>
            <person name="Papp V."/>
            <person name="Albert L."/>
            <person name="Andreopoulos W."/>
            <person name="Angelini C."/>
            <person name="Antonin V."/>
            <person name="Barry K.W."/>
            <person name="Bougher N.L."/>
            <person name="Buchanan P."/>
            <person name="Buyck B."/>
            <person name="Bense V."/>
            <person name="Catcheside P."/>
            <person name="Chovatia M."/>
            <person name="Cooper J."/>
            <person name="Damon W."/>
            <person name="Desjardin D."/>
            <person name="Finy P."/>
            <person name="Geml J."/>
            <person name="Haridas S."/>
            <person name="Hughes K."/>
            <person name="Justo A."/>
            <person name="Karasinski D."/>
            <person name="Kautmanova I."/>
            <person name="Kiss B."/>
            <person name="Kocsube S."/>
            <person name="Kotiranta H."/>
            <person name="LaButti K.M."/>
            <person name="Lechner B.E."/>
            <person name="Liimatainen K."/>
            <person name="Lipzen A."/>
            <person name="Lukacs Z."/>
            <person name="Mihaltcheva S."/>
            <person name="Morgado L.N."/>
            <person name="Niskanen T."/>
            <person name="Noordeloos M.E."/>
            <person name="Ohm R.A."/>
            <person name="Ortiz-Santana B."/>
            <person name="Ovrebo C."/>
            <person name="Racz N."/>
            <person name="Riley R."/>
            <person name="Savchenko A."/>
            <person name="Shiryaev A."/>
            <person name="Soop K."/>
            <person name="Spirin V."/>
            <person name="Szebenyi C."/>
            <person name="Tomsovsky M."/>
            <person name="Tulloss R.E."/>
            <person name="Uehling J."/>
            <person name="Grigoriev I.V."/>
            <person name="Vagvolgyi C."/>
            <person name="Papp T."/>
            <person name="Martin F.M."/>
            <person name="Miettinen O."/>
            <person name="Hibbett D.S."/>
            <person name="Nagy L.G."/>
        </authorList>
    </citation>
    <scope>NUCLEOTIDE SEQUENCE [LARGE SCALE GENOMIC DNA]</scope>
    <source>
        <strain evidence="1 2">CBS 962.96</strain>
    </source>
</reference>
<dbReference type="Proteomes" id="UP000297245">
    <property type="component" value="Unassembled WGS sequence"/>
</dbReference>
<dbReference type="AlphaFoldDB" id="A0A4S8MM06"/>
<accession>A0A4S8MM06</accession>
<sequence>MCLTQAEKTHIRECTTSKDMWDSLKTRHRKQGNITQISLIEEAFSLRFAHDATILDMMQKIADLVKHIFDIGIPDKDAFHQLILLNAMSTELRTMRDAINTQLSTSSASKEQLASIRSALEREYRQVEKGLKETERSNTAVVNTVQSSGKSTEGPRCGTPGCHGQHLTKNCFAKGGPMEGRKDEVLAERKKARETCEQEKKARDQKSNIAKTKHFVDEDGKAYTIVEDVETVGSAIEVTSNRELCALVSQYGDISDSELSMALIDLDTDNLKASVDWKEHVNSFFDITETTVKPIPLEEASKFALLSTEFSSWGTNATLQTLDALSSTAT</sequence>
<gene>
    <name evidence="1" type="ORF">K435DRAFT_791610</name>
</gene>
<proteinExistence type="predicted"/>
<organism evidence="1 2">
    <name type="scientific">Dendrothele bispora (strain CBS 962.96)</name>
    <dbReference type="NCBI Taxonomy" id="1314807"/>
    <lineage>
        <taxon>Eukaryota</taxon>
        <taxon>Fungi</taxon>
        <taxon>Dikarya</taxon>
        <taxon>Basidiomycota</taxon>
        <taxon>Agaricomycotina</taxon>
        <taxon>Agaricomycetes</taxon>
        <taxon>Agaricomycetidae</taxon>
        <taxon>Agaricales</taxon>
        <taxon>Agaricales incertae sedis</taxon>
        <taxon>Dendrothele</taxon>
    </lineage>
</organism>
<name>A0A4S8MM06_DENBC</name>